<accession>A0ABQ2ERS4</accession>
<dbReference type="EMBL" id="BMPP01000003">
    <property type="protein sequence ID" value="GGK19195.1"/>
    <property type="molecule type" value="Genomic_DNA"/>
</dbReference>
<proteinExistence type="predicted"/>
<reference evidence="3" key="1">
    <citation type="journal article" date="2019" name="Int. J. Syst. Evol. Microbiol.">
        <title>The Global Catalogue of Microorganisms (GCM) 10K type strain sequencing project: providing services to taxonomists for standard genome sequencing and annotation.</title>
        <authorList>
            <consortium name="The Broad Institute Genomics Platform"/>
            <consortium name="The Broad Institute Genome Sequencing Center for Infectious Disease"/>
            <person name="Wu L."/>
            <person name="Ma J."/>
        </authorList>
    </citation>
    <scope>NUCLEOTIDE SEQUENCE [LARGE SCALE GENOMIC DNA]</scope>
    <source>
        <strain evidence="3">JCM 30331</strain>
    </source>
</reference>
<evidence type="ECO:0000256" key="1">
    <source>
        <dbReference type="SAM" id="Phobius"/>
    </source>
</evidence>
<comment type="caution">
    <text evidence="2">The sequence shown here is derived from an EMBL/GenBank/DDBJ whole genome shotgun (WGS) entry which is preliminary data.</text>
</comment>
<dbReference type="Proteomes" id="UP000647587">
    <property type="component" value="Unassembled WGS sequence"/>
</dbReference>
<feature type="transmembrane region" description="Helical" evidence="1">
    <location>
        <begin position="12"/>
        <end position="29"/>
    </location>
</feature>
<gene>
    <name evidence="2" type="ORF">GCM10008955_10810</name>
</gene>
<evidence type="ECO:0000313" key="3">
    <source>
        <dbReference type="Proteomes" id="UP000647587"/>
    </source>
</evidence>
<evidence type="ECO:0000313" key="2">
    <source>
        <dbReference type="EMBL" id="GGK19195.1"/>
    </source>
</evidence>
<sequence length="131" mass="14108">MPPLAKAKKGSWIPYAVLIVLAFGLGTFLRTMPDRAELTSPPVADKPSRVITVDETGWTACPTRLGFETVAQAASSEDNGASARAYEAFGCTKIPRGQPVYREEGSAFGTVVGIRYVGETELRWTSAEAIR</sequence>
<keyword evidence="1" id="KW-0472">Membrane</keyword>
<keyword evidence="1" id="KW-1133">Transmembrane helix</keyword>
<dbReference type="RefSeq" id="WP_189005243.1">
    <property type="nucleotide sequence ID" value="NZ_BMPP01000003.1"/>
</dbReference>
<keyword evidence="1" id="KW-0812">Transmembrane</keyword>
<keyword evidence="3" id="KW-1185">Reference proteome</keyword>
<organism evidence="2 3">
    <name type="scientific">Deinococcus malanensis</name>
    <dbReference type="NCBI Taxonomy" id="1706855"/>
    <lineage>
        <taxon>Bacteria</taxon>
        <taxon>Thermotogati</taxon>
        <taxon>Deinococcota</taxon>
        <taxon>Deinococci</taxon>
        <taxon>Deinococcales</taxon>
        <taxon>Deinococcaceae</taxon>
        <taxon>Deinococcus</taxon>
    </lineage>
</organism>
<protein>
    <submittedName>
        <fullName evidence="2">Uncharacterized protein</fullName>
    </submittedName>
</protein>
<name>A0ABQ2ERS4_9DEIO</name>